<dbReference type="EMBL" id="BAABGN010000013">
    <property type="protein sequence ID" value="GAA4432031.1"/>
    <property type="molecule type" value="Genomic_DNA"/>
</dbReference>
<dbReference type="InterPro" id="IPR021214">
    <property type="entry name" value="DUF2568"/>
</dbReference>
<keyword evidence="3" id="KW-1185">Reference proteome</keyword>
<feature type="transmembrane region" description="Helical" evidence="1">
    <location>
        <begin position="89"/>
        <end position="111"/>
    </location>
</feature>
<evidence type="ECO:0008006" key="4">
    <source>
        <dbReference type="Google" id="ProtNLM"/>
    </source>
</evidence>
<proteinExistence type="predicted"/>
<evidence type="ECO:0000256" key="1">
    <source>
        <dbReference type="SAM" id="Phobius"/>
    </source>
</evidence>
<name>A0ABP8LMA3_9MICO</name>
<keyword evidence="1" id="KW-1133">Transmembrane helix</keyword>
<organism evidence="2 3">
    <name type="scientific">Georgenia halophila</name>
    <dbReference type="NCBI Taxonomy" id="620889"/>
    <lineage>
        <taxon>Bacteria</taxon>
        <taxon>Bacillati</taxon>
        <taxon>Actinomycetota</taxon>
        <taxon>Actinomycetes</taxon>
        <taxon>Micrococcales</taxon>
        <taxon>Bogoriellaceae</taxon>
        <taxon>Georgenia</taxon>
    </lineage>
</organism>
<protein>
    <recommendedName>
        <fullName evidence="4">DUF2568 domain-containing protein</fullName>
    </recommendedName>
</protein>
<dbReference type="RefSeq" id="WP_345218326.1">
    <property type="nucleotide sequence ID" value="NZ_BAABGN010000013.1"/>
</dbReference>
<evidence type="ECO:0000313" key="2">
    <source>
        <dbReference type="EMBL" id="GAA4432031.1"/>
    </source>
</evidence>
<keyword evidence="1" id="KW-0812">Transmembrane</keyword>
<comment type="caution">
    <text evidence="2">The sequence shown here is derived from an EMBL/GenBank/DDBJ whole genome shotgun (WGS) entry which is preliminary data.</text>
</comment>
<evidence type="ECO:0000313" key="3">
    <source>
        <dbReference type="Proteomes" id="UP001500622"/>
    </source>
</evidence>
<dbReference type="Proteomes" id="UP001500622">
    <property type="component" value="Unassembled WGS sequence"/>
</dbReference>
<reference evidence="3" key="1">
    <citation type="journal article" date="2019" name="Int. J. Syst. Evol. Microbiol.">
        <title>The Global Catalogue of Microorganisms (GCM) 10K type strain sequencing project: providing services to taxonomists for standard genome sequencing and annotation.</title>
        <authorList>
            <consortium name="The Broad Institute Genomics Platform"/>
            <consortium name="The Broad Institute Genome Sequencing Center for Infectious Disease"/>
            <person name="Wu L."/>
            <person name="Ma J."/>
        </authorList>
    </citation>
    <scope>NUCLEOTIDE SEQUENCE [LARGE SCALE GENOMIC DNA]</scope>
    <source>
        <strain evidence="3">JCM 17810</strain>
    </source>
</reference>
<accession>A0ABP8LMA3</accession>
<sequence length="121" mass="12694">MVILGWVVLTVLFVAELAAMAAFGVWGWQQEPRWLLVWVLPVAAAVAWYFFAAPRAPYGGHGVRPAVKVGVFGLAVLALHGAGHTGWAVVLGVTAVVVHLLALLPGIRALTSAPAAPPSKR</sequence>
<gene>
    <name evidence="2" type="ORF">GCM10023169_37280</name>
</gene>
<feature type="transmembrane region" description="Helical" evidence="1">
    <location>
        <begin position="34"/>
        <end position="53"/>
    </location>
</feature>
<dbReference type="Pfam" id="PF10823">
    <property type="entry name" value="DUF2568"/>
    <property type="match status" value="1"/>
</dbReference>
<keyword evidence="1" id="KW-0472">Membrane</keyword>